<evidence type="ECO:0000256" key="1">
    <source>
        <dbReference type="SAM" id="MobiDB-lite"/>
    </source>
</evidence>
<reference evidence="2" key="1">
    <citation type="submission" date="2022-03" db="EMBL/GenBank/DDBJ databases">
        <title>Draft genome sequence of Aduncisulcus paluster, a free-living microaerophilic Fornicata.</title>
        <authorList>
            <person name="Yuyama I."/>
            <person name="Kume K."/>
            <person name="Tamura T."/>
            <person name="Inagaki Y."/>
            <person name="Hashimoto T."/>
        </authorList>
    </citation>
    <scope>NUCLEOTIDE SEQUENCE</scope>
    <source>
        <strain evidence="2">NY0171</strain>
    </source>
</reference>
<feature type="compositionally biased region" description="Polar residues" evidence="1">
    <location>
        <begin position="80"/>
        <end position="92"/>
    </location>
</feature>
<feature type="region of interest" description="Disordered" evidence="1">
    <location>
        <begin position="52"/>
        <end position="92"/>
    </location>
</feature>
<feature type="compositionally biased region" description="Low complexity" evidence="1">
    <location>
        <begin position="582"/>
        <end position="596"/>
    </location>
</feature>
<protein>
    <submittedName>
        <fullName evidence="2">Uncharacterized protein</fullName>
    </submittedName>
</protein>
<dbReference type="Proteomes" id="UP001057375">
    <property type="component" value="Unassembled WGS sequence"/>
</dbReference>
<feature type="region of interest" description="Disordered" evidence="1">
    <location>
        <begin position="555"/>
        <end position="600"/>
    </location>
</feature>
<feature type="compositionally biased region" description="Polar residues" evidence="1">
    <location>
        <begin position="555"/>
        <end position="576"/>
    </location>
</feature>
<gene>
    <name evidence="2" type="ORF">ADUPG1_012791</name>
</gene>
<evidence type="ECO:0000313" key="2">
    <source>
        <dbReference type="EMBL" id="GKT24616.1"/>
    </source>
</evidence>
<organism evidence="2 3">
    <name type="scientific">Aduncisulcus paluster</name>
    <dbReference type="NCBI Taxonomy" id="2918883"/>
    <lineage>
        <taxon>Eukaryota</taxon>
        <taxon>Metamonada</taxon>
        <taxon>Carpediemonas-like organisms</taxon>
        <taxon>Aduncisulcus</taxon>
    </lineage>
</organism>
<keyword evidence="3" id="KW-1185">Reference proteome</keyword>
<accession>A0ABQ5K3X2</accession>
<feature type="region of interest" description="Disordered" evidence="1">
    <location>
        <begin position="190"/>
        <end position="214"/>
    </location>
</feature>
<dbReference type="EMBL" id="BQXS01012534">
    <property type="protein sequence ID" value="GKT24616.1"/>
    <property type="molecule type" value="Genomic_DNA"/>
</dbReference>
<name>A0ABQ5K3X2_9EUKA</name>
<feature type="compositionally biased region" description="Basic and acidic residues" evidence="1">
    <location>
        <begin position="62"/>
        <end position="73"/>
    </location>
</feature>
<sequence>MSKDYSTPPWWLVTGHRDALPAMVPKTDDRVPSQYLTRKKVRKVKTNPSLVGIEGTVVSRDAQTHTHERTKYDDSEDESGSTFDPNSELESSASIEQFNKPLEEFKNSAQMDMITLVRQHIRHLQSRIDYMEGRKEVPFPMPRKDTLTYKIRPKTADGRIMSKDTIVPKSLSSKPTRHYSNKIPSLRKGKEMDLDKSSVLRSPSGTPYEEDLEDEYPMPYSTSPLFSTASTSHYRPRTTVSGEQARSLYPTHSSTIAMREMKNVFFRRQRDAPADHLIHGQGVTPREKFPYSRADRIRLQRHTRKFGEDIPLKGERSTGGAHTVHVWRPARVPPGPMTEVEKRRLELLWRNSCDKEEAEGRIRRSERRKRESIKVGGRTREEPWDDTFVYSHAHAQDTNPEHEMISRQPLPVPLVSTLPPPMPNPYPHQRFTLPVPAHRPMYYDDELAETRRGGDRVEDQFDHDDNAILYLEPEDVRHLAQQRRDEGKPKEVSALDRLEDTFRRSATGPSHQMFPLMGSYSMPRPMLDSNDYYDGRQIQPIMEVSGLKEKKVKTRTCSTSTQSSPIKTKQTISVSAKKTKLTMSKSSNTSKRTSSKVVPSVRMKKAAKVQTQPKESFHQVGMNYHEQEEVLSEHSSSITQEEGVEVDEIEHRHCEVDTSKYHQMPDYFVDDEYPIHQSLPYDLPRSSHSSQALGFQPLSRFSLSRPIVKLPEEYSALPRETYLKIAQQMQSQMPVSEDIFLRGEAPTQFGPHLVQHVPDMNTTLCEYRNIISQLKQDERHLQGCFREMERKRTRPPTENWWEIKDSSFGQEHRRHLETLETHWKDVQQYREELDVAATVGARPVEDYLVVRGNKDR</sequence>
<proteinExistence type="predicted"/>
<evidence type="ECO:0000313" key="3">
    <source>
        <dbReference type="Proteomes" id="UP001057375"/>
    </source>
</evidence>
<comment type="caution">
    <text evidence="2">The sequence shown here is derived from an EMBL/GenBank/DDBJ whole genome shotgun (WGS) entry which is preliminary data.</text>
</comment>